<comment type="caution">
    <text evidence="1">The sequence shown here is derived from an EMBL/GenBank/DDBJ whole genome shotgun (WGS) entry which is preliminary data.</text>
</comment>
<protein>
    <submittedName>
        <fullName evidence="1">Uncharacterized protein</fullName>
    </submittedName>
</protein>
<feature type="non-terminal residue" evidence="1">
    <location>
        <position position="1"/>
    </location>
</feature>
<dbReference type="PANTHER" id="PTHR10658:SF11">
    <property type="entry name" value="VIBRATOR, ISOFORM B"/>
    <property type="match status" value="1"/>
</dbReference>
<dbReference type="Proteomes" id="UP001529510">
    <property type="component" value="Unassembled WGS sequence"/>
</dbReference>
<feature type="non-terminal residue" evidence="1">
    <location>
        <position position="53"/>
    </location>
</feature>
<reference evidence="1 2" key="1">
    <citation type="submission" date="2024-05" db="EMBL/GenBank/DDBJ databases">
        <title>Genome sequencing and assembly of Indian major carp, Cirrhinus mrigala (Hamilton, 1822).</title>
        <authorList>
            <person name="Mohindra V."/>
            <person name="Chowdhury L.M."/>
            <person name="Lal K."/>
            <person name="Jena J.K."/>
        </authorList>
    </citation>
    <scope>NUCLEOTIDE SEQUENCE [LARGE SCALE GENOMIC DNA]</scope>
    <source>
        <strain evidence="1">CM1030</strain>
        <tissue evidence="1">Blood</tissue>
    </source>
</reference>
<organism evidence="1 2">
    <name type="scientific">Cirrhinus mrigala</name>
    <name type="common">Mrigala</name>
    <dbReference type="NCBI Taxonomy" id="683832"/>
    <lineage>
        <taxon>Eukaryota</taxon>
        <taxon>Metazoa</taxon>
        <taxon>Chordata</taxon>
        <taxon>Craniata</taxon>
        <taxon>Vertebrata</taxon>
        <taxon>Euteleostomi</taxon>
        <taxon>Actinopterygii</taxon>
        <taxon>Neopterygii</taxon>
        <taxon>Teleostei</taxon>
        <taxon>Ostariophysi</taxon>
        <taxon>Cypriniformes</taxon>
        <taxon>Cyprinidae</taxon>
        <taxon>Labeoninae</taxon>
        <taxon>Labeonini</taxon>
        <taxon>Cirrhinus</taxon>
    </lineage>
</organism>
<name>A0ABD0NKI2_CIRMR</name>
<dbReference type="EMBL" id="JAMKFB020000021">
    <property type="protein sequence ID" value="KAL0161832.1"/>
    <property type="molecule type" value="Genomic_DNA"/>
</dbReference>
<dbReference type="InterPro" id="IPR001666">
    <property type="entry name" value="PI_transfer"/>
</dbReference>
<evidence type="ECO:0000313" key="1">
    <source>
        <dbReference type="EMBL" id="KAL0161832.1"/>
    </source>
</evidence>
<keyword evidence="2" id="KW-1185">Reference proteome</keyword>
<evidence type="ECO:0000313" key="2">
    <source>
        <dbReference type="Proteomes" id="UP001529510"/>
    </source>
</evidence>
<dbReference type="AlphaFoldDB" id="A0ABD0NKI2"/>
<accession>A0ABD0NKI2</accession>
<proteinExistence type="predicted"/>
<dbReference type="PANTHER" id="PTHR10658">
    <property type="entry name" value="PHOSPHATIDYLINOSITOL TRANSFER PROTEIN"/>
    <property type="match status" value="1"/>
</dbReference>
<sequence>LNPYSYDETCVSSSVDHLPLAALPILAIAAPHYQNAVAAVIAQANQVYRNFLL</sequence>
<gene>
    <name evidence="1" type="ORF">M9458_041228</name>
</gene>